<accession>M7AWX4</accession>
<evidence type="ECO:0000256" key="1">
    <source>
        <dbReference type="ARBA" id="ARBA00004371"/>
    </source>
</evidence>
<sequence>MGAVGVVPAWGHAATSRSHLSVNAGEATDPSQKVCTVQCGRISMAVRPVSRNFYRTQEPVYKEQYFEQILDHFNFESYGNKTFLQRYLTTAKFWKKGVGPIFFYTGNEGDIWEFAQNSGFILELAEQENALVIFAEHRYYGTSLPFGKLSMQRENIGLLTVEQALADYAVLITELKKQYGARDCPVIAFGGSYGGVLSAYMRMKYPNIVAGALAASAPLLAVAGIGDPNQFFQAVTADFQSYSPACVKAVSKAFQEINDLYLRGAYDIISSEMSICKRVSSKEDVYQLFEFARSAFIIMAMMDYPYKTDFMGHFPAYPVKVGCDQILAHQDYIKGLAALIGVFYNSTGMVPCYDIYEQYRKCSDPTGCGIGLDAEAWDYQACTEINLTCSSNNVTDFFPELPFTEAMRQQYCFNKWLVHPQRDWLQTMFWGSVLTDHLRLLHGNAEWLQSRQQLLMSLLLNAYFCSAKLFGSPRTLVANDARNLEARIIHNWVKSARIERAWEKMSVGLSP</sequence>
<dbReference type="SUPFAM" id="SSF53474">
    <property type="entry name" value="alpha/beta-Hydrolases"/>
    <property type="match status" value="2"/>
</dbReference>
<evidence type="ECO:0000256" key="11">
    <source>
        <dbReference type="ARBA" id="ARBA00023145"/>
    </source>
</evidence>
<reference evidence="24" key="1">
    <citation type="journal article" date="2013" name="Nat. Genet.">
        <title>The draft genomes of soft-shell turtle and green sea turtle yield insights into the development and evolution of the turtle-specific body plan.</title>
        <authorList>
            <person name="Wang Z."/>
            <person name="Pascual-Anaya J."/>
            <person name="Zadissa A."/>
            <person name="Li W."/>
            <person name="Niimura Y."/>
            <person name="Huang Z."/>
            <person name="Li C."/>
            <person name="White S."/>
            <person name="Xiong Z."/>
            <person name="Fang D."/>
            <person name="Wang B."/>
            <person name="Ming Y."/>
            <person name="Chen Y."/>
            <person name="Zheng Y."/>
            <person name="Kuraku S."/>
            <person name="Pignatelli M."/>
            <person name="Herrero J."/>
            <person name="Beal K."/>
            <person name="Nozawa M."/>
            <person name="Li Q."/>
            <person name="Wang J."/>
            <person name="Zhang H."/>
            <person name="Yu L."/>
            <person name="Shigenobu S."/>
            <person name="Wang J."/>
            <person name="Liu J."/>
            <person name="Flicek P."/>
            <person name="Searle S."/>
            <person name="Wang J."/>
            <person name="Kuratani S."/>
            <person name="Yin Y."/>
            <person name="Aken B."/>
            <person name="Zhang G."/>
            <person name="Irie N."/>
        </authorList>
    </citation>
    <scope>NUCLEOTIDE SEQUENCE [LARGE SCALE GENOMIC DNA]</scope>
</reference>
<keyword evidence="13" id="KW-0458">Lysosome</keyword>
<dbReference type="GO" id="GO:0005576">
    <property type="term" value="C:extracellular region"/>
    <property type="evidence" value="ECO:0007669"/>
    <property type="project" value="UniProtKB-SubCell"/>
</dbReference>
<keyword evidence="24" id="KW-1185">Reference proteome</keyword>
<evidence type="ECO:0000256" key="12">
    <source>
        <dbReference type="ARBA" id="ARBA00023180"/>
    </source>
</evidence>
<dbReference type="FunFam" id="1.20.120.980:FF:000001">
    <property type="entry name" value="Dipeptidyl peptidase 7"/>
    <property type="match status" value="1"/>
</dbReference>
<dbReference type="GO" id="GO:0070008">
    <property type="term" value="F:serine-type exopeptidase activity"/>
    <property type="evidence" value="ECO:0007669"/>
    <property type="project" value="InterPro"/>
</dbReference>
<dbReference type="GO" id="GO:0031410">
    <property type="term" value="C:cytoplasmic vesicle"/>
    <property type="evidence" value="ECO:0007669"/>
    <property type="project" value="UniProtKB-SubCell"/>
</dbReference>
<evidence type="ECO:0000256" key="18">
    <source>
        <dbReference type="ARBA" id="ARBA00071692"/>
    </source>
</evidence>
<evidence type="ECO:0000256" key="2">
    <source>
        <dbReference type="ARBA" id="ARBA00004541"/>
    </source>
</evidence>
<dbReference type="EC" id="3.4.14.2" evidence="17"/>
<evidence type="ECO:0000256" key="8">
    <source>
        <dbReference type="ARBA" id="ARBA00022729"/>
    </source>
</evidence>
<evidence type="ECO:0000256" key="17">
    <source>
        <dbReference type="ARBA" id="ARBA00066778"/>
    </source>
</evidence>
<dbReference type="InterPro" id="IPR029058">
    <property type="entry name" value="AB_hydrolase_fold"/>
</dbReference>
<comment type="catalytic activity">
    <reaction evidence="15">
        <text>Release of an N-terminal dipeptide, Xaa-Yaa-|-, preferentially when Yaa is Ala or Pro. Substrates are oligopeptides, preferentially tripeptides.</text>
        <dbReference type="EC" id="3.4.14.2"/>
    </reaction>
</comment>
<evidence type="ECO:0000256" key="16">
    <source>
        <dbReference type="ARBA" id="ARBA00057675"/>
    </source>
</evidence>
<evidence type="ECO:0000256" key="9">
    <source>
        <dbReference type="ARBA" id="ARBA00022801"/>
    </source>
</evidence>
<evidence type="ECO:0000256" key="14">
    <source>
        <dbReference type="ARBA" id="ARBA00023329"/>
    </source>
</evidence>
<keyword evidence="14" id="KW-0968">Cytoplasmic vesicle</keyword>
<dbReference type="InterPro" id="IPR042269">
    <property type="entry name" value="Ser_carbopepase_S28_SKS"/>
</dbReference>
<keyword evidence="6" id="KW-0964">Secreted</keyword>
<dbReference type="AlphaFoldDB" id="M7AWX4"/>
<name>M7AWX4_CHEMY</name>
<evidence type="ECO:0000256" key="3">
    <source>
        <dbReference type="ARBA" id="ARBA00004613"/>
    </source>
</evidence>
<evidence type="ECO:0000256" key="10">
    <source>
        <dbReference type="ARBA" id="ARBA00022825"/>
    </source>
</evidence>
<keyword evidence="9" id="KW-0378">Hydrolase</keyword>
<keyword evidence="7" id="KW-0645">Protease</keyword>
<comment type="subcellular location">
    <subcellularLocation>
        <location evidence="2">Cytoplasmic vesicle</location>
    </subcellularLocation>
    <subcellularLocation>
        <location evidence="1">Lysosome</location>
    </subcellularLocation>
    <subcellularLocation>
        <location evidence="3">Secreted</location>
    </subcellularLocation>
</comment>
<dbReference type="PANTHER" id="PTHR11010:SF107">
    <property type="entry name" value="DIPEPTIDYL PEPTIDASE 2"/>
    <property type="match status" value="1"/>
</dbReference>
<comment type="subunit">
    <text evidence="5">Homodimer.</text>
</comment>
<keyword evidence="8" id="KW-0732">Signal</keyword>
<evidence type="ECO:0000256" key="13">
    <source>
        <dbReference type="ARBA" id="ARBA00023228"/>
    </source>
</evidence>
<dbReference type="Pfam" id="PF05577">
    <property type="entry name" value="Peptidase_S28"/>
    <property type="match status" value="1"/>
</dbReference>
<dbReference type="Proteomes" id="UP000031443">
    <property type="component" value="Unassembled WGS sequence"/>
</dbReference>
<dbReference type="Gene3D" id="1.20.120.980">
    <property type="entry name" value="Serine carboxypeptidase S28, SKS domain"/>
    <property type="match status" value="1"/>
</dbReference>
<dbReference type="GO" id="GO:0005764">
    <property type="term" value="C:lysosome"/>
    <property type="evidence" value="ECO:0007669"/>
    <property type="project" value="UniProtKB-SubCell"/>
</dbReference>
<dbReference type="FunFam" id="3.40.50.1820:FF:000484">
    <property type="entry name" value="Dipeptidyl peptidase 2"/>
    <property type="match status" value="1"/>
</dbReference>
<evidence type="ECO:0000256" key="20">
    <source>
        <dbReference type="ARBA" id="ARBA00077913"/>
    </source>
</evidence>
<dbReference type="EMBL" id="KB552681">
    <property type="protein sequence ID" value="EMP29991.1"/>
    <property type="molecule type" value="Genomic_DNA"/>
</dbReference>
<evidence type="ECO:0000313" key="24">
    <source>
        <dbReference type="Proteomes" id="UP000031443"/>
    </source>
</evidence>
<evidence type="ECO:0000256" key="5">
    <source>
        <dbReference type="ARBA" id="ARBA00011738"/>
    </source>
</evidence>
<evidence type="ECO:0000256" key="21">
    <source>
        <dbReference type="ARBA" id="ARBA00080970"/>
    </source>
</evidence>
<dbReference type="InterPro" id="IPR008758">
    <property type="entry name" value="Peptidase_S28"/>
</dbReference>
<organism evidence="23 24">
    <name type="scientific">Chelonia mydas</name>
    <name type="common">Green sea-turtle</name>
    <name type="synonym">Chelonia agassizi</name>
    <dbReference type="NCBI Taxonomy" id="8469"/>
    <lineage>
        <taxon>Eukaryota</taxon>
        <taxon>Metazoa</taxon>
        <taxon>Chordata</taxon>
        <taxon>Craniata</taxon>
        <taxon>Vertebrata</taxon>
        <taxon>Euteleostomi</taxon>
        <taxon>Archelosauria</taxon>
        <taxon>Testudinata</taxon>
        <taxon>Testudines</taxon>
        <taxon>Cryptodira</taxon>
        <taxon>Durocryptodira</taxon>
        <taxon>Americhelydia</taxon>
        <taxon>Chelonioidea</taxon>
        <taxon>Cheloniidae</taxon>
        <taxon>Chelonia</taxon>
    </lineage>
</organism>
<protein>
    <recommendedName>
        <fullName evidence="18">Dipeptidyl peptidase 2</fullName>
        <ecNumber evidence="17">3.4.14.2</ecNumber>
    </recommendedName>
    <alternativeName>
        <fullName evidence="21">Dipeptidyl aminopeptidase II</fullName>
    </alternativeName>
    <alternativeName>
        <fullName evidence="22">Dipeptidyl peptidase 7</fullName>
    </alternativeName>
    <alternativeName>
        <fullName evidence="20">Dipeptidyl peptidase II</fullName>
    </alternativeName>
    <alternativeName>
        <fullName evidence="19">Quiescent cell proline dipeptidase</fullName>
    </alternativeName>
</protein>
<evidence type="ECO:0000256" key="19">
    <source>
        <dbReference type="ARBA" id="ARBA00075231"/>
    </source>
</evidence>
<keyword evidence="12" id="KW-0325">Glycoprotein</keyword>
<evidence type="ECO:0000256" key="22">
    <source>
        <dbReference type="ARBA" id="ARBA00081307"/>
    </source>
</evidence>
<keyword evidence="10" id="KW-0720">Serine protease</keyword>
<dbReference type="GO" id="GO:0006508">
    <property type="term" value="P:proteolysis"/>
    <property type="evidence" value="ECO:0007669"/>
    <property type="project" value="UniProtKB-KW"/>
</dbReference>
<comment type="function">
    <text evidence="16">Plays an important role in the degradation of some oligopeptides.</text>
</comment>
<evidence type="ECO:0000256" key="15">
    <source>
        <dbReference type="ARBA" id="ARBA00052693"/>
    </source>
</evidence>
<evidence type="ECO:0000313" key="23">
    <source>
        <dbReference type="EMBL" id="EMP29991.1"/>
    </source>
</evidence>
<dbReference type="STRING" id="8469.M7AWX4"/>
<dbReference type="Gene3D" id="3.40.50.1820">
    <property type="entry name" value="alpha/beta hydrolase"/>
    <property type="match status" value="1"/>
</dbReference>
<evidence type="ECO:0000256" key="6">
    <source>
        <dbReference type="ARBA" id="ARBA00022525"/>
    </source>
</evidence>
<evidence type="ECO:0000256" key="4">
    <source>
        <dbReference type="ARBA" id="ARBA00011079"/>
    </source>
</evidence>
<comment type="similarity">
    <text evidence="4">Belongs to the peptidase S28 family.</text>
</comment>
<dbReference type="GO" id="GO:0008239">
    <property type="term" value="F:dipeptidyl-peptidase activity"/>
    <property type="evidence" value="ECO:0007669"/>
    <property type="project" value="UniProtKB-EC"/>
</dbReference>
<proteinExistence type="inferred from homology"/>
<dbReference type="PANTHER" id="PTHR11010">
    <property type="entry name" value="PROTEASE S28 PRO-X CARBOXYPEPTIDASE-RELATED"/>
    <property type="match status" value="1"/>
</dbReference>
<evidence type="ECO:0000256" key="7">
    <source>
        <dbReference type="ARBA" id="ARBA00022670"/>
    </source>
</evidence>
<keyword evidence="11" id="KW-0865">Zymogen</keyword>
<gene>
    <name evidence="23" type="ORF">UY3_12885</name>
</gene>